<gene>
    <name evidence="1" type="ORF">BK775_37570</name>
</gene>
<accession>A0A9X6KI89</accession>
<sequence length="84" mass="9569">MKIDCCLLLGPLWTFLFFLGKIVELCITSSQIIVIDLTRFVEPCIMSSQIVDVSIWGYYLKLLENGYWHPKDATEELNGLLAEG</sequence>
<dbReference type="Proteomes" id="UP000195077">
    <property type="component" value="Unassembled WGS sequence"/>
</dbReference>
<reference evidence="1 2" key="1">
    <citation type="submission" date="2016-10" db="EMBL/GenBank/DDBJ databases">
        <title>Comparative genomics of Bacillus thuringiensis reveals a path to pathogens against multiple invertebrate hosts.</title>
        <authorList>
            <person name="Zheng J."/>
            <person name="Gao Q."/>
            <person name="Liu H."/>
            <person name="Peng D."/>
            <person name="Ruan L."/>
            <person name="Sun M."/>
        </authorList>
    </citation>
    <scope>NUCLEOTIDE SEQUENCE [LARGE SCALE GENOMIC DNA]</scope>
    <source>
        <strain evidence="1">I13</strain>
    </source>
</reference>
<protein>
    <submittedName>
        <fullName evidence="1">Uncharacterized protein</fullName>
    </submittedName>
</protein>
<proteinExistence type="predicted"/>
<dbReference type="EMBL" id="NFEN01000256">
    <property type="protein sequence ID" value="OUA13142.1"/>
    <property type="molecule type" value="Genomic_DNA"/>
</dbReference>
<organism evidence="1 2">
    <name type="scientific">Bacillus thuringiensis</name>
    <dbReference type="NCBI Taxonomy" id="1428"/>
    <lineage>
        <taxon>Bacteria</taxon>
        <taxon>Bacillati</taxon>
        <taxon>Bacillota</taxon>
        <taxon>Bacilli</taxon>
        <taxon>Bacillales</taxon>
        <taxon>Bacillaceae</taxon>
        <taxon>Bacillus</taxon>
        <taxon>Bacillus cereus group</taxon>
    </lineage>
</organism>
<dbReference type="AlphaFoldDB" id="A0A9X6KI89"/>
<comment type="caution">
    <text evidence="1">The sequence shown here is derived from an EMBL/GenBank/DDBJ whole genome shotgun (WGS) entry which is preliminary data.</text>
</comment>
<name>A0A9X6KI89_BACTU</name>
<evidence type="ECO:0000313" key="1">
    <source>
        <dbReference type="EMBL" id="OUA13142.1"/>
    </source>
</evidence>
<evidence type="ECO:0000313" key="2">
    <source>
        <dbReference type="Proteomes" id="UP000195077"/>
    </source>
</evidence>